<gene>
    <name evidence="2" type="ORF">H9928_06325</name>
</gene>
<sequence>MMLQSVEGVLHLFPCWPASPASFTRLRTKGAFLVSATYDGKTVTTLKLESTNGGICRLQNPWAGKRIKITENEKEITASYEQGICSFHTRKGHTYCITPQM</sequence>
<dbReference type="Gene3D" id="2.60.40.1180">
    <property type="entry name" value="Golgi alpha-mannosidase II"/>
    <property type="match status" value="1"/>
</dbReference>
<dbReference type="InterPro" id="IPR013780">
    <property type="entry name" value="Glyco_hydro_b"/>
</dbReference>
<evidence type="ECO:0000313" key="2">
    <source>
        <dbReference type="EMBL" id="MBU3856158.1"/>
    </source>
</evidence>
<dbReference type="EMBL" id="JAHLFJ010000059">
    <property type="protein sequence ID" value="MBU3856158.1"/>
    <property type="molecule type" value="Genomic_DNA"/>
</dbReference>
<accession>A0A948TML8</accession>
<dbReference type="Proteomes" id="UP000784286">
    <property type="component" value="Unassembled WGS sequence"/>
</dbReference>
<name>A0A948TML8_9BACT</name>
<organism evidence="2 3">
    <name type="scientific">Candidatus Phocaeicola excrementipullorum</name>
    <dbReference type="NCBI Taxonomy" id="2838731"/>
    <lineage>
        <taxon>Bacteria</taxon>
        <taxon>Pseudomonadati</taxon>
        <taxon>Bacteroidota</taxon>
        <taxon>Bacteroidia</taxon>
        <taxon>Bacteroidales</taxon>
        <taxon>Bacteroidaceae</taxon>
        <taxon>Phocaeicola</taxon>
    </lineage>
</organism>
<dbReference type="Pfam" id="PF21307">
    <property type="entry name" value="Glyco_hydro_95_C"/>
    <property type="match status" value="1"/>
</dbReference>
<reference evidence="2" key="2">
    <citation type="submission" date="2021-04" db="EMBL/GenBank/DDBJ databases">
        <authorList>
            <person name="Gilroy R."/>
        </authorList>
    </citation>
    <scope>NUCLEOTIDE SEQUENCE</scope>
    <source>
        <strain evidence="2">8470</strain>
    </source>
</reference>
<dbReference type="InterPro" id="IPR049053">
    <property type="entry name" value="AFCA-like_C"/>
</dbReference>
<evidence type="ECO:0000313" key="3">
    <source>
        <dbReference type="Proteomes" id="UP000784286"/>
    </source>
</evidence>
<proteinExistence type="predicted"/>
<protein>
    <recommendedName>
        <fullName evidence="1">Alpha fucosidase A-like C-terminal domain-containing protein</fullName>
    </recommendedName>
</protein>
<reference evidence="2" key="1">
    <citation type="journal article" date="2021" name="PeerJ">
        <title>Extensive microbial diversity within the chicken gut microbiome revealed by metagenomics and culture.</title>
        <authorList>
            <person name="Gilroy R."/>
            <person name="Ravi A."/>
            <person name="Getino M."/>
            <person name="Pursley I."/>
            <person name="Horton D.L."/>
            <person name="Alikhan N.F."/>
            <person name="Baker D."/>
            <person name="Gharbi K."/>
            <person name="Hall N."/>
            <person name="Watson M."/>
            <person name="Adriaenssens E.M."/>
            <person name="Foster-Nyarko E."/>
            <person name="Jarju S."/>
            <person name="Secka A."/>
            <person name="Antonio M."/>
            <person name="Oren A."/>
            <person name="Chaudhuri R.R."/>
            <person name="La Ragione R."/>
            <person name="Hildebrand F."/>
            <person name="Pallen M.J."/>
        </authorList>
    </citation>
    <scope>NUCLEOTIDE SEQUENCE</scope>
    <source>
        <strain evidence="2">8470</strain>
    </source>
</reference>
<evidence type="ECO:0000259" key="1">
    <source>
        <dbReference type="Pfam" id="PF21307"/>
    </source>
</evidence>
<dbReference type="AlphaFoldDB" id="A0A948TML8"/>
<comment type="caution">
    <text evidence="2">The sequence shown here is derived from an EMBL/GenBank/DDBJ whole genome shotgun (WGS) entry which is preliminary data.</text>
</comment>
<feature type="domain" description="Alpha fucosidase A-like C-terminal" evidence="1">
    <location>
        <begin position="4"/>
        <end position="97"/>
    </location>
</feature>